<dbReference type="EMBL" id="PQFF01000106">
    <property type="protein sequence ID" value="RHZ82105.1"/>
    <property type="molecule type" value="Genomic_DNA"/>
</dbReference>
<dbReference type="AlphaFoldDB" id="A0A397J1D0"/>
<protein>
    <submittedName>
        <fullName evidence="1">Uncharacterized protein</fullName>
    </submittedName>
</protein>
<organism evidence="1 2">
    <name type="scientific">Diversispora epigaea</name>
    <dbReference type="NCBI Taxonomy" id="1348612"/>
    <lineage>
        <taxon>Eukaryota</taxon>
        <taxon>Fungi</taxon>
        <taxon>Fungi incertae sedis</taxon>
        <taxon>Mucoromycota</taxon>
        <taxon>Glomeromycotina</taxon>
        <taxon>Glomeromycetes</taxon>
        <taxon>Diversisporales</taxon>
        <taxon>Diversisporaceae</taxon>
        <taxon>Diversispora</taxon>
    </lineage>
</organism>
<reference evidence="1 2" key="1">
    <citation type="submission" date="2018-08" db="EMBL/GenBank/DDBJ databases">
        <title>Genome and evolution of the arbuscular mycorrhizal fungus Diversispora epigaea (formerly Glomus versiforme) and its bacterial endosymbionts.</title>
        <authorList>
            <person name="Sun X."/>
            <person name="Fei Z."/>
            <person name="Harrison M."/>
        </authorList>
    </citation>
    <scope>NUCLEOTIDE SEQUENCE [LARGE SCALE GENOMIC DNA]</scope>
    <source>
        <strain evidence="1 2">IT104</strain>
    </source>
</reference>
<evidence type="ECO:0000313" key="1">
    <source>
        <dbReference type="EMBL" id="RHZ82105.1"/>
    </source>
</evidence>
<gene>
    <name evidence="1" type="ORF">Glove_114g199</name>
</gene>
<name>A0A397J1D0_9GLOM</name>
<dbReference type="Proteomes" id="UP000266861">
    <property type="component" value="Unassembled WGS sequence"/>
</dbReference>
<evidence type="ECO:0000313" key="2">
    <source>
        <dbReference type="Proteomes" id="UP000266861"/>
    </source>
</evidence>
<sequence>MLQFDNIAIFNKEITLTRSRKISIRKLLQQEITPTDKFERQFDKPYKLIKHVNDRAFNEAFKDNKDDLINFLKLLTVYYEKKQDIYKEIRLEFLKKNFERSAEFCKWKNDIFDMSQRNVDIDTYKFRRKLDDLEYDI</sequence>
<proteinExistence type="predicted"/>
<accession>A0A397J1D0</accession>
<comment type="caution">
    <text evidence="1">The sequence shown here is derived from an EMBL/GenBank/DDBJ whole genome shotgun (WGS) entry which is preliminary data.</text>
</comment>
<keyword evidence="2" id="KW-1185">Reference proteome</keyword>